<organism evidence="1 2">
    <name type="scientific">Tolypothrix bouteillei VB521301</name>
    <dbReference type="NCBI Taxonomy" id="1479485"/>
    <lineage>
        <taxon>Bacteria</taxon>
        <taxon>Bacillati</taxon>
        <taxon>Cyanobacteriota</taxon>
        <taxon>Cyanophyceae</taxon>
        <taxon>Nostocales</taxon>
        <taxon>Tolypothrichaceae</taxon>
        <taxon>Tolypothrix</taxon>
    </lineage>
</organism>
<reference evidence="1" key="1">
    <citation type="journal article" date="2015" name="Genome Announc.">
        <title>Draft Genome Sequence of Tolypothrix boutellei Strain VB521301.</title>
        <authorList>
            <person name="Chandrababunaidu M.M."/>
            <person name="Singh D."/>
            <person name="Sen D."/>
            <person name="Bhan S."/>
            <person name="Das S."/>
            <person name="Gupta A."/>
            <person name="Adhikary S.P."/>
            <person name="Tripathy S."/>
        </authorList>
    </citation>
    <scope>NUCLEOTIDE SEQUENCE</scope>
    <source>
        <strain evidence="1">VB521301</strain>
    </source>
</reference>
<dbReference type="AlphaFoldDB" id="A0A8S9T6A8"/>
<gene>
    <name evidence="1" type="ORF">DA73_0400019960</name>
</gene>
<keyword evidence="2" id="KW-1185">Reference proteome</keyword>
<protein>
    <submittedName>
        <fullName evidence="1">Uncharacterized protein</fullName>
    </submittedName>
</protein>
<evidence type="ECO:0000313" key="2">
    <source>
        <dbReference type="Proteomes" id="UP000029738"/>
    </source>
</evidence>
<comment type="caution">
    <text evidence="1">The sequence shown here is derived from an EMBL/GenBank/DDBJ whole genome shotgun (WGS) entry which is preliminary data.</text>
</comment>
<accession>A0A8S9T6A8</accession>
<reference evidence="1" key="2">
    <citation type="submission" date="2019-11" db="EMBL/GenBank/DDBJ databases">
        <title>Improved Assembly of Tolypothrix boutellei genome.</title>
        <authorList>
            <person name="Sarangi A.N."/>
            <person name="Mukherjee M."/>
            <person name="Ghosh S."/>
            <person name="Singh D."/>
            <person name="Das A."/>
            <person name="Kant S."/>
            <person name="Prusty A."/>
            <person name="Tripathy S."/>
        </authorList>
    </citation>
    <scope>NUCLEOTIDE SEQUENCE</scope>
    <source>
        <strain evidence="1">VB521301</strain>
    </source>
</reference>
<proteinExistence type="predicted"/>
<sequence>MQLQTHTSCTDSYEMWNMDVGWTHTFVARSGLQLRLDYTQNTSDKREGLHNF</sequence>
<evidence type="ECO:0000313" key="1">
    <source>
        <dbReference type="EMBL" id="KAF3887507.1"/>
    </source>
</evidence>
<dbReference type="EMBL" id="JHEG04000001">
    <property type="protein sequence ID" value="KAF3887507.1"/>
    <property type="molecule type" value="Genomic_DNA"/>
</dbReference>
<name>A0A8S9T6A8_9CYAN</name>
<dbReference type="Proteomes" id="UP000029738">
    <property type="component" value="Unassembled WGS sequence"/>
</dbReference>